<gene>
    <name evidence="9" type="ORF">HUG17_0781</name>
</gene>
<evidence type="ECO:0000256" key="2">
    <source>
        <dbReference type="ARBA" id="ARBA00022729"/>
    </source>
</evidence>
<evidence type="ECO:0000259" key="6">
    <source>
        <dbReference type="PROSITE" id="PS50184"/>
    </source>
</evidence>
<dbReference type="InterPro" id="IPR013783">
    <property type="entry name" value="Ig-like_fold"/>
</dbReference>
<keyword evidence="9" id="KW-0675">Receptor</keyword>
<evidence type="ECO:0000313" key="9">
    <source>
        <dbReference type="EMBL" id="KAH7645243.1"/>
    </source>
</evidence>
<dbReference type="InterPro" id="IPR008197">
    <property type="entry name" value="WAP_dom"/>
</dbReference>
<dbReference type="SMART" id="SM00214">
    <property type="entry name" value="VWC"/>
    <property type="match status" value="7"/>
</dbReference>
<dbReference type="PANTHER" id="PTHR11348">
    <property type="entry name" value="CONNECTIVE TISSUE GROWTH FACTOR-RELATED"/>
    <property type="match status" value="1"/>
</dbReference>
<evidence type="ECO:0000256" key="4">
    <source>
        <dbReference type="SAM" id="Phobius"/>
    </source>
</evidence>
<reference evidence="9" key="2">
    <citation type="journal article" date="2021" name="World Allergy Organ. J.">
        <title>Chromosome-level assembly of Dermatophagoides farinae genome and transcriptome reveals two novel allergens Der f 37 and Der f 39.</title>
        <authorList>
            <person name="Chen J."/>
            <person name="Cai Z."/>
            <person name="Fan D."/>
            <person name="Hu J."/>
            <person name="Hou Y."/>
            <person name="He Y."/>
            <person name="Zhang Z."/>
            <person name="Zhao Z."/>
            <person name="Gao P."/>
            <person name="Hu W."/>
            <person name="Sun J."/>
            <person name="Li J."/>
            <person name="Ji K."/>
        </authorList>
    </citation>
    <scope>NUCLEOTIDE SEQUENCE</scope>
    <source>
        <strain evidence="9">JKM2019</strain>
    </source>
</reference>
<dbReference type="Pfam" id="PF00095">
    <property type="entry name" value="WAP"/>
    <property type="match status" value="1"/>
</dbReference>
<dbReference type="PANTHER" id="PTHR11348:SF34">
    <property type="entry name" value="EPIDERMAL CELL SURFACE RECEPTOR-RELATED"/>
    <property type="match status" value="1"/>
</dbReference>
<dbReference type="InterPro" id="IPR036645">
    <property type="entry name" value="Elafin-like_sf"/>
</dbReference>
<dbReference type="InterPro" id="IPR003961">
    <property type="entry name" value="FN3_dom"/>
</dbReference>
<dbReference type="InterPro" id="IPR001007">
    <property type="entry name" value="VWF_dom"/>
</dbReference>
<keyword evidence="3" id="KW-1015">Disulfide bond</keyword>
<evidence type="ECO:0000259" key="7">
    <source>
        <dbReference type="PROSITE" id="PS50853"/>
    </source>
</evidence>
<dbReference type="CDD" id="cd00063">
    <property type="entry name" value="FN3"/>
    <property type="match status" value="1"/>
</dbReference>
<dbReference type="SMART" id="SM00217">
    <property type="entry name" value="WAP"/>
    <property type="match status" value="1"/>
</dbReference>
<comment type="function">
    <text evidence="1">Has antibacterial activity.</text>
</comment>
<evidence type="ECO:0000259" key="5">
    <source>
        <dbReference type="PROSITE" id="PS50026"/>
    </source>
</evidence>
<keyword evidence="3" id="KW-0245">EGF-like domain</keyword>
<evidence type="ECO:0000256" key="3">
    <source>
        <dbReference type="PROSITE-ProRule" id="PRU00076"/>
    </source>
</evidence>
<dbReference type="InterPro" id="IPR036116">
    <property type="entry name" value="FN3_sf"/>
</dbReference>
<dbReference type="GO" id="GO:0045597">
    <property type="term" value="P:positive regulation of cell differentiation"/>
    <property type="evidence" value="ECO:0007669"/>
    <property type="project" value="TreeGrafter"/>
</dbReference>
<reference evidence="9" key="1">
    <citation type="submission" date="2020-06" db="EMBL/GenBank/DDBJ databases">
        <authorList>
            <person name="Ji K."/>
            <person name="Li J."/>
        </authorList>
    </citation>
    <scope>NUCLEOTIDE SEQUENCE</scope>
    <source>
        <strain evidence="9">JKM2019</strain>
        <tissue evidence="9">Whole body</tissue>
    </source>
</reference>
<evidence type="ECO:0000259" key="8">
    <source>
        <dbReference type="PROSITE" id="PS51390"/>
    </source>
</evidence>
<organism evidence="9">
    <name type="scientific">Dermatophagoides farinae</name>
    <name type="common">American house dust mite</name>
    <dbReference type="NCBI Taxonomy" id="6954"/>
    <lineage>
        <taxon>Eukaryota</taxon>
        <taxon>Metazoa</taxon>
        <taxon>Ecdysozoa</taxon>
        <taxon>Arthropoda</taxon>
        <taxon>Chelicerata</taxon>
        <taxon>Arachnida</taxon>
        <taxon>Acari</taxon>
        <taxon>Acariformes</taxon>
        <taxon>Sarcoptiformes</taxon>
        <taxon>Astigmata</taxon>
        <taxon>Psoroptidia</taxon>
        <taxon>Analgoidea</taxon>
        <taxon>Pyroglyphidae</taxon>
        <taxon>Dermatophagoidinae</taxon>
        <taxon>Dermatophagoides</taxon>
    </lineage>
</organism>
<dbReference type="Gene3D" id="2.60.40.10">
    <property type="entry name" value="Immunoglobulins"/>
    <property type="match status" value="2"/>
</dbReference>
<dbReference type="EMBL" id="SDOV01000001">
    <property type="protein sequence ID" value="KAH7645243.1"/>
    <property type="molecule type" value="Genomic_DNA"/>
</dbReference>
<dbReference type="GO" id="GO:0005615">
    <property type="term" value="C:extracellular space"/>
    <property type="evidence" value="ECO:0007669"/>
    <property type="project" value="TreeGrafter"/>
</dbReference>
<keyword evidence="4" id="KW-1133">Transmembrane helix</keyword>
<feature type="transmembrane region" description="Helical" evidence="4">
    <location>
        <begin position="1551"/>
        <end position="1577"/>
    </location>
</feature>
<proteinExistence type="predicted"/>
<keyword evidence="4" id="KW-0812">Transmembrane</keyword>
<feature type="domain" description="WAP" evidence="8">
    <location>
        <begin position="334"/>
        <end position="387"/>
    </location>
</feature>
<feature type="domain" description="Fibronectin type-III" evidence="7">
    <location>
        <begin position="141"/>
        <end position="239"/>
    </location>
</feature>
<dbReference type="SUPFAM" id="SSF57256">
    <property type="entry name" value="Elafin-like"/>
    <property type="match status" value="1"/>
</dbReference>
<dbReference type="GO" id="GO:0007155">
    <property type="term" value="P:cell adhesion"/>
    <property type="evidence" value="ECO:0007669"/>
    <property type="project" value="TreeGrafter"/>
</dbReference>
<dbReference type="PROSITE" id="PS51390">
    <property type="entry name" value="WAP"/>
    <property type="match status" value="1"/>
</dbReference>
<dbReference type="Proteomes" id="UP000828236">
    <property type="component" value="Unassembled WGS sequence"/>
</dbReference>
<dbReference type="PROSITE" id="PS50184">
    <property type="entry name" value="VWFC_2"/>
    <property type="match status" value="1"/>
</dbReference>
<sequence length="1614" mass="183747">MNNNYNGGAGSSSFSHCDPYLKLFCNQTSKLCEGSLSLIIDQIQNDSIQIEWKSSSSSSSFSNQLKLNRNPIINEIHITRYVPQPLKFQFEKIDSKVTEISDGHFRTKIFGLKPNTIYLVKVISNHREELSIITTRANIVPETLPKVLVTYRNASSITIVFDDFKPDTDSGYAIHYRPNSGFMQQHNQWLIIKSNGTPFFTLTGLKPQSHYMIQVFTWSELDHKQTLSSEIIETSTTKGCLFRNRSFELNETILNDCEQTCECVDGSVNCRKRCVAPYLSVNEAKKINLKCTFVDDDDNDKCCLQCINSNGDHHQISSSPSSFLLERETQSTQFIGKPGICPTNPSIIHGADNHTTCMNECTHDYHCTGVNKCCKNYCGLLSCQIPVKLYNHNQQHQHSATISAKVMKNDGDDDDDDDCPLKCDPNSICRYIEKESTYRCICRDDYINMKVDKMNGCHRYDDYVSNGNDGDRKHLCHFHNNNKTYQIGQTFEYDCHICQCSEALEIECKRKCFDYQSINDDQIGANCHLVEDLYDPICCKKKICHNQQNHQNETTNIPCHHSNQTYKVNETFNIGCELKCLCQMNGQIECQPRCFDDDDHHGHYHEMYCHLRPDPDDPECCKISICDYNNSTIDQHKFLVEMAESINSTSIKFRLVFFKNLNPNENITIYYAEFINHQNINTTATTTTDELKYQNEIITDKMMTIVTNDSKEIVLTHLKPETDYSIYFHFGNDTSNTVIVRTFPPGIDHTFKGCFHGSDIIQVGEIFYDGDCEFKCICKEGGIRDCIERCPLFVDMIGAENCQMIQSPDDSCCMIPICDVHQLIGQSNDSNGGCLFEDGKYYRIGDQWNYGHGCMEKTCSCIMNKNNFTEIKCKNHCPEILPSVLKPNDDCPSPKLIQTNDPCACPYVVCANNINPLDMPDLKTLSLTKNMAVANKNYCEFKGNKIGIGEEFYDSCRAVCVCSMNATFDCHPIQCNHNNFGPHTTKCLEWEIDPLFVPRPPNCCPEPKCKNDGSCSYAGIRFPNYQIIPQELLPCHKRCMCDNGNVRCKDICPDIADEPPLGLPCPSSLAFRGHLPGDDCCIHWQCREQYNRDKIYGKCSYNDKIYKLGEYWNDDETEIHRRCQCKITNGILHVVCDPGLCQPITERFLEPTAECKTPTVVTPKDAIICPYVICNNTGTYGDDLDQMDIVAINATSARIRFTIPSIYVGLLGHAEVHYTTDINIPRNKWNIQKFARPKRLFDIPNIEYHLGNLQPNTNYFLQIEIIIESLKTGPISEIYKIYLPPLPVKTTTTTTTTTSTLPPVIMLDMNITAAIIDHNAIRISWRPFTIQEKKFIDGLQVRYRKSDNRNNNNNNNDDDDDNVWFSSQTLHRDTTFYILNKLESSTAYLIDLHFKSIDQISANIISSKPLLIETPPTALDDYHFDFHIFPDDVTIGSDGNGDNAGGRINIGLRNLPKPINKFVNVARIHYQNVKTMESYYNYVNVDDDEIGKISFSSLLPNTRYKLWIDLYLTNGQVVTSNTIDLITNFDANPFKDKNSALSLVNNTTSRYMFGLTILSIFMFTAGTIFFVITCICLRRHSTAAITRGGGDGNVCITEAAYDNPTYKNWQTISE</sequence>
<evidence type="ECO:0000256" key="1">
    <source>
        <dbReference type="ARBA" id="ARBA00002878"/>
    </source>
</evidence>
<feature type="domain" description="EGF-like" evidence="5">
    <location>
        <begin position="415"/>
        <end position="452"/>
    </location>
</feature>
<dbReference type="PROSITE" id="PS50026">
    <property type="entry name" value="EGF_3"/>
    <property type="match status" value="1"/>
</dbReference>
<feature type="disulfide bond" evidence="3">
    <location>
        <begin position="423"/>
        <end position="440"/>
    </location>
</feature>
<dbReference type="GO" id="GO:0030414">
    <property type="term" value="F:peptidase inhibitor activity"/>
    <property type="evidence" value="ECO:0007669"/>
    <property type="project" value="InterPro"/>
</dbReference>
<keyword evidence="2" id="KW-0732">Signal</keyword>
<feature type="disulfide bond" evidence="3">
    <location>
        <begin position="419"/>
        <end position="429"/>
    </location>
</feature>
<dbReference type="GO" id="GO:0005178">
    <property type="term" value="F:integrin binding"/>
    <property type="evidence" value="ECO:0007669"/>
    <property type="project" value="TreeGrafter"/>
</dbReference>
<accession>A0A9D4P6W7</accession>
<comment type="caution">
    <text evidence="9">The sequence shown here is derived from an EMBL/GenBank/DDBJ whole genome shotgun (WGS) entry which is preliminary data.</text>
</comment>
<feature type="domain" description="VWFC" evidence="6">
    <location>
        <begin position="1013"/>
        <end position="1087"/>
    </location>
</feature>
<keyword evidence="4" id="KW-0472">Membrane</keyword>
<dbReference type="InterPro" id="IPR000742">
    <property type="entry name" value="EGF"/>
</dbReference>
<dbReference type="CDD" id="cd00199">
    <property type="entry name" value="WAP"/>
    <property type="match status" value="1"/>
</dbReference>
<dbReference type="SUPFAM" id="SSF49265">
    <property type="entry name" value="Fibronectin type III"/>
    <property type="match status" value="2"/>
</dbReference>
<dbReference type="Gene3D" id="4.10.75.10">
    <property type="entry name" value="Elafin-like"/>
    <property type="match status" value="1"/>
</dbReference>
<dbReference type="SMART" id="SM00060">
    <property type="entry name" value="FN3"/>
    <property type="match status" value="4"/>
</dbReference>
<comment type="caution">
    <text evidence="3">Lacks conserved residue(s) required for the propagation of feature annotation.</text>
</comment>
<dbReference type="InterPro" id="IPR050941">
    <property type="entry name" value="CCN"/>
</dbReference>
<name>A0A9D4P6W7_DERFA</name>
<protein>
    <submittedName>
        <fullName evidence="9">Epidermal cell surface receptor-like protein</fullName>
    </submittedName>
</protein>
<dbReference type="PROSITE" id="PS50853">
    <property type="entry name" value="FN3"/>
    <property type="match status" value="1"/>
</dbReference>